<dbReference type="Proteomes" id="UP001501586">
    <property type="component" value="Unassembled WGS sequence"/>
</dbReference>
<feature type="region of interest" description="Disordered" evidence="1">
    <location>
        <begin position="163"/>
        <end position="187"/>
    </location>
</feature>
<evidence type="ECO:0000313" key="2">
    <source>
        <dbReference type="EMBL" id="GAA4284521.1"/>
    </source>
</evidence>
<name>A0ABP8EKQ4_9MICO</name>
<dbReference type="EMBL" id="BAABAZ010000006">
    <property type="protein sequence ID" value="GAA4284521.1"/>
    <property type="molecule type" value="Genomic_DNA"/>
</dbReference>
<evidence type="ECO:0000256" key="1">
    <source>
        <dbReference type="SAM" id="MobiDB-lite"/>
    </source>
</evidence>
<gene>
    <name evidence="2" type="ORF">GCM10022261_20520</name>
</gene>
<organism evidence="2 3">
    <name type="scientific">Brevibacterium daeguense</name>
    <dbReference type="NCBI Taxonomy" id="909936"/>
    <lineage>
        <taxon>Bacteria</taxon>
        <taxon>Bacillati</taxon>
        <taxon>Actinomycetota</taxon>
        <taxon>Actinomycetes</taxon>
        <taxon>Micrococcales</taxon>
        <taxon>Brevibacteriaceae</taxon>
        <taxon>Brevibacterium</taxon>
    </lineage>
</organism>
<accession>A0ABP8EKQ4</accession>
<dbReference type="RefSeq" id="WP_236862501.1">
    <property type="nucleotide sequence ID" value="NZ_BAABAZ010000006.1"/>
</dbReference>
<proteinExistence type="predicted"/>
<evidence type="ECO:0000313" key="3">
    <source>
        <dbReference type="Proteomes" id="UP001501586"/>
    </source>
</evidence>
<comment type="caution">
    <text evidence="2">The sequence shown here is derived from an EMBL/GenBank/DDBJ whole genome shotgun (WGS) entry which is preliminary data.</text>
</comment>
<sequence>MSTDTPQPADAAEHAEFRAFLTNMPVKLRTFVDIELPDTITVEDGGEKEFVKDFSPGSLPWVEAYALTRLPGPSALAMPENQTFSEGVMRYVGETFLRAVGGEWDFDPRGVGGHGMPFIRPDSAAGQAQGEPVSVVGLLLTALEQRRAEVFVTALARTLAGFGEGGMPPRRSTGLEPAGASADRPSQSEQEFLDTFLGTVEPAVAAWVGDQANPGEWQFDRASLARLERQLRARFDDAAELSAEREQFFIAGAVRFVGEVLRRAGSGSWRYGAELEPDDPRAGQPFVRISTTADAEGSTRSADFVPWQLLRRTFTGDGALTAAYDHAVAAAGQAGRTGGS</sequence>
<keyword evidence="3" id="KW-1185">Reference proteome</keyword>
<reference evidence="3" key="1">
    <citation type="journal article" date="2019" name="Int. J. Syst. Evol. Microbiol.">
        <title>The Global Catalogue of Microorganisms (GCM) 10K type strain sequencing project: providing services to taxonomists for standard genome sequencing and annotation.</title>
        <authorList>
            <consortium name="The Broad Institute Genomics Platform"/>
            <consortium name="The Broad Institute Genome Sequencing Center for Infectious Disease"/>
            <person name="Wu L."/>
            <person name="Ma J."/>
        </authorList>
    </citation>
    <scope>NUCLEOTIDE SEQUENCE [LARGE SCALE GENOMIC DNA]</scope>
    <source>
        <strain evidence="3">JCM 17458</strain>
    </source>
</reference>
<protein>
    <submittedName>
        <fullName evidence="2">Uncharacterized protein</fullName>
    </submittedName>
</protein>